<evidence type="ECO:0000313" key="1">
    <source>
        <dbReference type="EMBL" id="KAJ1152098.1"/>
    </source>
</evidence>
<name>A0AAV7RM75_PLEWA</name>
<evidence type="ECO:0000313" key="2">
    <source>
        <dbReference type="Proteomes" id="UP001066276"/>
    </source>
</evidence>
<comment type="caution">
    <text evidence="1">The sequence shown here is derived from an EMBL/GenBank/DDBJ whole genome shotgun (WGS) entry which is preliminary data.</text>
</comment>
<proteinExistence type="predicted"/>
<dbReference type="AlphaFoldDB" id="A0AAV7RM75"/>
<dbReference type="Proteomes" id="UP001066276">
    <property type="component" value="Chromosome 5"/>
</dbReference>
<protein>
    <submittedName>
        <fullName evidence="1">Uncharacterized protein</fullName>
    </submittedName>
</protein>
<keyword evidence="2" id="KW-1185">Reference proteome</keyword>
<sequence length="80" mass="8427">MPASVAEPPGAELLVAIQGTRVALEEKIEAVALEVNLLCTDLRKVSDKVMVVDGSIVELPNEVTTLKKQLAQVTSKSGAL</sequence>
<dbReference type="EMBL" id="JANPWB010000009">
    <property type="protein sequence ID" value="KAJ1152098.1"/>
    <property type="molecule type" value="Genomic_DNA"/>
</dbReference>
<accession>A0AAV7RM75</accession>
<reference evidence="1" key="1">
    <citation type="journal article" date="2022" name="bioRxiv">
        <title>Sequencing and chromosome-scale assembly of the giantPleurodeles waltlgenome.</title>
        <authorList>
            <person name="Brown T."/>
            <person name="Elewa A."/>
            <person name="Iarovenko S."/>
            <person name="Subramanian E."/>
            <person name="Araus A.J."/>
            <person name="Petzold A."/>
            <person name="Susuki M."/>
            <person name="Suzuki K.-i.T."/>
            <person name="Hayashi T."/>
            <person name="Toyoda A."/>
            <person name="Oliveira C."/>
            <person name="Osipova E."/>
            <person name="Leigh N.D."/>
            <person name="Simon A."/>
            <person name="Yun M.H."/>
        </authorList>
    </citation>
    <scope>NUCLEOTIDE SEQUENCE</scope>
    <source>
        <strain evidence="1">20211129_DDA</strain>
        <tissue evidence="1">Liver</tissue>
    </source>
</reference>
<gene>
    <name evidence="1" type="ORF">NDU88_004875</name>
</gene>
<organism evidence="1 2">
    <name type="scientific">Pleurodeles waltl</name>
    <name type="common">Iberian ribbed newt</name>
    <dbReference type="NCBI Taxonomy" id="8319"/>
    <lineage>
        <taxon>Eukaryota</taxon>
        <taxon>Metazoa</taxon>
        <taxon>Chordata</taxon>
        <taxon>Craniata</taxon>
        <taxon>Vertebrata</taxon>
        <taxon>Euteleostomi</taxon>
        <taxon>Amphibia</taxon>
        <taxon>Batrachia</taxon>
        <taxon>Caudata</taxon>
        <taxon>Salamandroidea</taxon>
        <taxon>Salamandridae</taxon>
        <taxon>Pleurodelinae</taxon>
        <taxon>Pleurodeles</taxon>
    </lineage>
</organism>